<keyword evidence="1" id="KW-0805">Transcription regulation</keyword>
<evidence type="ECO:0000313" key="6">
    <source>
        <dbReference type="Proteomes" id="UP001500635"/>
    </source>
</evidence>
<organism evidence="5 6">
    <name type="scientific">Tsukamurella soli</name>
    <dbReference type="NCBI Taxonomy" id="644556"/>
    <lineage>
        <taxon>Bacteria</taxon>
        <taxon>Bacillati</taxon>
        <taxon>Actinomycetota</taxon>
        <taxon>Actinomycetes</taxon>
        <taxon>Mycobacteriales</taxon>
        <taxon>Tsukamurellaceae</taxon>
        <taxon>Tsukamurella</taxon>
    </lineage>
</organism>
<dbReference type="InterPro" id="IPR036390">
    <property type="entry name" value="WH_DNA-bd_sf"/>
</dbReference>
<dbReference type="Gene3D" id="1.10.10.10">
    <property type="entry name" value="Winged helix-like DNA-binding domain superfamily/Winged helix DNA-binding domain"/>
    <property type="match status" value="1"/>
</dbReference>
<dbReference type="EMBL" id="BAABFR010000008">
    <property type="protein sequence ID" value="GAA4385785.1"/>
    <property type="molecule type" value="Genomic_DNA"/>
</dbReference>
<keyword evidence="3" id="KW-0804">Transcription</keyword>
<keyword evidence="6" id="KW-1185">Reference proteome</keyword>
<protein>
    <submittedName>
        <fullName evidence="5">Helix-turn-helix domain-containing protein</fullName>
    </submittedName>
</protein>
<evidence type="ECO:0000256" key="2">
    <source>
        <dbReference type="ARBA" id="ARBA00023125"/>
    </source>
</evidence>
<comment type="caution">
    <text evidence="5">The sequence shown here is derived from an EMBL/GenBank/DDBJ whole genome shotgun (WGS) entry which is preliminary data.</text>
</comment>
<dbReference type="RefSeq" id="WP_344991181.1">
    <property type="nucleotide sequence ID" value="NZ_BAABFR010000008.1"/>
</dbReference>
<evidence type="ECO:0000313" key="5">
    <source>
        <dbReference type="EMBL" id="GAA4385785.1"/>
    </source>
</evidence>
<dbReference type="InterPro" id="IPR036388">
    <property type="entry name" value="WH-like_DNA-bd_sf"/>
</dbReference>
<evidence type="ECO:0000259" key="4">
    <source>
        <dbReference type="PROSITE" id="PS51118"/>
    </source>
</evidence>
<dbReference type="InterPro" id="IPR002577">
    <property type="entry name" value="HTH_HxlR"/>
</dbReference>
<evidence type="ECO:0000256" key="1">
    <source>
        <dbReference type="ARBA" id="ARBA00023015"/>
    </source>
</evidence>
<sequence>MRRTSFADVNCSVAQCLEVVGERWTPLIIRDALLGVTRFEDFRERLGIARNVLTLRLEQLVEDGILMREPYQDKPIRYDYRLTDKGLDLWHVIGAMREWGDRWSAPAGPPVTLVHLGCGGDVRLRGVCDGCGEIVERTSVIARPGPGAREGAPLPL</sequence>
<reference evidence="6" key="1">
    <citation type="journal article" date="2019" name="Int. J. Syst. Evol. Microbiol.">
        <title>The Global Catalogue of Microorganisms (GCM) 10K type strain sequencing project: providing services to taxonomists for standard genome sequencing and annotation.</title>
        <authorList>
            <consortium name="The Broad Institute Genomics Platform"/>
            <consortium name="The Broad Institute Genome Sequencing Center for Infectious Disease"/>
            <person name="Wu L."/>
            <person name="Ma J."/>
        </authorList>
    </citation>
    <scope>NUCLEOTIDE SEQUENCE [LARGE SCALE GENOMIC DNA]</scope>
    <source>
        <strain evidence="6">JCM 17688</strain>
    </source>
</reference>
<feature type="domain" description="HTH hxlR-type" evidence="4">
    <location>
        <begin position="11"/>
        <end position="108"/>
    </location>
</feature>
<keyword evidence="2" id="KW-0238">DNA-binding</keyword>
<proteinExistence type="predicted"/>
<gene>
    <name evidence="5" type="ORF">GCM10023147_07940</name>
</gene>
<dbReference type="PANTHER" id="PTHR33204:SF18">
    <property type="entry name" value="TRANSCRIPTIONAL REGULATORY PROTEIN"/>
    <property type="match status" value="1"/>
</dbReference>
<dbReference type="SUPFAM" id="SSF46785">
    <property type="entry name" value="Winged helix' DNA-binding domain"/>
    <property type="match status" value="1"/>
</dbReference>
<name>A0ABP8J6B2_9ACTN</name>
<accession>A0ABP8J6B2</accession>
<dbReference type="Pfam" id="PF01638">
    <property type="entry name" value="HxlR"/>
    <property type="match status" value="1"/>
</dbReference>
<dbReference type="PANTHER" id="PTHR33204">
    <property type="entry name" value="TRANSCRIPTIONAL REGULATOR, MARR FAMILY"/>
    <property type="match status" value="1"/>
</dbReference>
<dbReference type="PROSITE" id="PS51118">
    <property type="entry name" value="HTH_HXLR"/>
    <property type="match status" value="1"/>
</dbReference>
<dbReference type="Proteomes" id="UP001500635">
    <property type="component" value="Unassembled WGS sequence"/>
</dbReference>
<evidence type="ECO:0000256" key="3">
    <source>
        <dbReference type="ARBA" id="ARBA00023163"/>
    </source>
</evidence>